<dbReference type="Gene3D" id="2.60.120.260">
    <property type="entry name" value="Galactose-binding domain-like"/>
    <property type="match status" value="1"/>
</dbReference>
<keyword evidence="2" id="KW-1185">Reference proteome</keyword>
<feature type="non-terminal residue" evidence="1">
    <location>
        <position position="1"/>
    </location>
</feature>
<proteinExistence type="predicted"/>
<dbReference type="AlphaFoldDB" id="A0ABD0KRE4"/>
<comment type="caution">
    <text evidence="1">The sequence shown here is derived from an EMBL/GenBank/DDBJ whole genome shotgun (WGS) entry which is preliminary data.</text>
</comment>
<feature type="non-terminal residue" evidence="1">
    <location>
        <position position="156"/>
    </location>
</feature>
<dbReference type="SUPFAM" id="SSF49785">
    <property type="entry name" value="Galactose-binding domain-like"/>
    <property type="match status" value="1"/>
</dbReference>
<dbReference type="InterPro" id="IPR008979">
    <property type="entry name" value="Galactose-bd-like_sf"/>
</dbReference>
<protein>
    <recommendedName>
        <fullName evidence="3">F5/8 type C domain-containing protein</fullName>
    </recommendedName>
</protein>
<name>A0ABD0KRE4_9CAEN</name>
<organism evidence="1 2">
    <name type="scientific">Batillaria attramentaria</name>
    <dbReference type="NCBI Taxonomy" id="370345"/>
    <lineage>
        <taxon>Eukaryota</taxon>
        <taxon>Metazoa</taxon>
        <taxon>Spiralia</taxon>
        <taxon>Lophotrochozoa</taxon>
        <taxon>Mollusca</taxon>
        <taxon>Gastropoda</taxon>
        <taxon>Caenogastropoda</taxon>
        <taxon>Sorbeoconcha</taxon>
        <taxon>Cerithioidea</taxon>
        <taxon>Batillariidae</taxon>
        <taxon>Batillaria</taxon>
    </lineage>
</organism>
<evidence type="ECO:0000313" key="1">
    <source>
        <dbReference type="EMBL" id="KAK7489447.1"/>
    </source>
</evidence>
<evidence type="ECO:0008006" key="3">
    <source>
        <dbReference type="Google" id="ProtNLM"/>
    </source>
</evidence>
<reference evidence="1 2" key="1">
    <citation type="journal article" date="2023" name="Sci. Data">
        <title>Genome assembly of the Korean intertidal mud-creeper Batillaria attramentaria.</title>
        <authorList>
            <person name="Patra A.K."/>
            <person name="Ho P.T."/>
            <person name="Jun S."/>
            <person name="Lee S.J."/>
            <person name="Kim Y."/>
            <person name="Won Y.J."/>
        </authorList>
    </citation>
    <scope>NUCLEOTIDE SEQUENCE [LARGE SCALE GENOMIC DNA]</scope>
    <source>
        <strain evidence="1">Wonlab-2016</strain>
    </source>
</reference>
<dbReference type="Proteomes" id="UP001519460">
    <property type="component" value="Unassembled WGS sequence"/>
</dbReference>
<accession>A0ABD0KRE4</accession>
<evidence type="ECO:0000313" key="2">
    <source>
        <dbReference type="Proteomes" id="UP001519460"/>
    </source>
</evidence>
<sequence length="156" mass="16903">VIPATGVQTGCSESGEDGNVALQKPSNLTSGAVQSPASASQVVDGNRSNSCIETDSGFQYVDWTVDLGFNYAISSIFLLFKDTDHSRLRGISVSVYLENSTWYKCYQQEGTEVDLTYIVDCHVTGSVIRVANSRSVPVLTGYSDDAHLDLCEVEVY</sequence>
<dbReference type="EMBL" id="JACVVK020000137">
    <property type="protein sequence ID" value="KAK7489447.1"/>
    <property type="molecule type" value="Genomic_DNA"/>
</dbReference>
<gene>
    <name evidence="1" type="ORF">BaRGS_00019246</name>
</gene>
<dbReference type="Pfam" id="PF22633">
    <property type="entry name" value="F5_F8_type_C_2"/>
    <property type="match status" value="1"/>
</dbReference>